<accession>A0A495Y3V9</accession>
<dbReference type="SUPFAM" id="SSF53790">
    <property type="entry name" value="Tetrapyrrole methylase"/>
    <property type="match status" value="1"/>
</dbReference>
<dbReference type="InterPro" id="IPR014777">
    <property type="entry name" value="4pyrrole_Mease_sub1"/>
</dbReference>
<protein>
    <submittedName>
        <fullName evidence="7">Precorrin-6A synthase (Deacetylating)</fullName>
    </submittedName>
</protein>
<evidence type="ECO:0000256" key="4">
    <source>
        <dbReference type="ARBA" id="ARBA00022679"/>
    </source>
</evidence>
<dbReference type="GO" id="GO:0043819">
    <property type="term" value="F:precorrin-6A synthase (deacetylating) activity"/>
    <property type="evidence" value="ECO:0007669"/>
    <property type="project" value="InterPro"/>
</dbReference>
<comment type="caution">
    <text evidence="7">The sequence shown here is derived from an EMBL/GenBank/DDBJ whole genome shotgun (WGS) entry which is preliminary data.</text>
</comment>
<evidence type="ECO:0000313" key="7">
    <source>
        <dbReference type="EMBL" id="RKT79913.1"/>
    </source>
</evidence>
<evidence type="ECO:0000256" key="1">
    <source>
        <dbReference type="ARBA" id="ARBA00004953"/>
    </source>
</evidence>
<dbReference type="PANTHER" id="PTHR43467">
    <property type="entry name" value="COBALT-PRECORRIN-2 C(20)-METHYLTRANSFERASE"/>
    <property type="match status" value="1"/>
</dbReference>
<sequence>MIDRIRVIGIGMGDPQLLTGQAVEALRSVDVFLVADKGERAADLVRARQAVCDFAIPAGRRYRLLEVADPRRGPDAERDATAYGSGVRDWHAARVDAYAEVLVGLGPDETTAGFLVWGDPAFYDSTLRVVDALAERIPFSHDVIPGISAPQLLAARHRVPLNRIGAPVHVTTGRRLVDEYHPGLGDVVVMLDGHLACRGLVDRHPDLELLWGAYLGTPDELLLRGRLADVVDEVSTVRAAARERHGWVMDTYLLRPPAS</sequence>
<dbReference type="OrthoDB" id="9787471at2"/>
<dbReference type="RefSeq" id="WP_121034722.1">
    <property type="nucleotide sequence ID" value="NZ_RBXT01000001.1"/>
</dbReference>
<dbReference type="InterPro" id="IPR014776">
    <property type="entry name" value="4pyrrole_Mease_sub2"/>
</dbReference>
<keyword evidence="3" id="KW-0489">Methyltransferase</keyword>
<dbReference type="PIRSF" id="PIRSF036525">
    <property type="entry name" value="CobF"/>
    <property type="match status" value="1"/>
</dbReference>
<evidence type="ECO:0000256" key="5">
    <source>
        <dbReference type="ARBA" id="ARBA00022691"/>
    </source>
</evidence>
<dbReference type="GO" id="GO:0032259">
    <property type="term" value="P:methylation"/>
    <property type="evidence" value="ECO:0007669"/>
    <property type="project" value="UniProtKB-KW"/>
</dbReference>
<organism evidence="7 8">
    <name type="scientific">Terracoccus luteus</name>
    <dbReference type="NCBI Taxonomy" id="53356"/>
    <lineage>
        <taxon>Bacteria</taxon>
        <taxon>Bacillati</taxon>
        <taxon>Actinomycetota</taxon>
        <taxon>Actinomycetes</taxon>
        <taxon>Micrococcales</taxon>
        <taxon>Intrasporangiaceae</taxon>
        <taxon>Terracoccus</taxon>
    </lineage>
</organism>
<dbReference type="GO" id="GO:0009236">
    <property type="term" value="P:cobalamin biosynthetic process"/>
    <property type="evidence" value="ECO:0007669"/>
    <property type="project" value="UniProtKB-KW"/>
</dbReference>
<evidence type="ECO:0000256" key="2">
    <source>
        <dbReference type="ARBA" id="ARBA00022573"/>
    </source>
</evidence>
<keyword evidence="5" id="KW-0949">S-adenosyl-L-methionine</keyword>
<keyword evidence="8" id="KW-1185">Reference proteome</keyword>
<dbReference type="NCBIfam" id="TIGR02434">
    <property type="entry name" value="CobF"/>
    <property type="match status" value="1"/>
</dbReference>
<dbReference type="Gene3D" id="3.30.950.10">
    <property type="entry name" value="Methyltransferase, Cobalt-precorrin-4 Transmethylase, Domain 2"/>
    <property type="match status" value="1"/>
</dbReference>
<proteinExistence type="predicted"/>
<gene>
    <name evidence="7" type="ORF">DFJ68_3391</name>
</gene>
<comment type="pathway">
    <text evidence="1">Cofactor biosynthesis; adenosylcobalamin biosynthesis.</text>
</comment>
<dbReference type="Proteomes" id="UP000278440">
    <property type="component" value="Unassembled WGS sequence"/>
</dbReference>
<dbReference type="Gene3D" id="3.40.1010.10">
    <property type="entry name" value="Cobalt-precorrin-4 Transmethylase, Domain 1"/>
    <property type="match status" value="1"/>
</dbReference>
<dbReference type="InterPro" id="IPR012797">
    <property type="entry name" value="CobF"/>
</dbReference>
<reference evidence="7 8" key="1">
    <citation type="submission" date="2018-10" db="EMBL/GenBank/DDBJ databases">
        <title>Sequencing the genomes of 1000 actinobacteria strains.</title>
        <authorList>
            <person name="Klenk H.-P."/>
        </authorList>
    </citation>
    <scope>NUCLEOTIDE SEQUENCE [LARGE SCALE GENOMIC DNA]</scope>
    <source>
        <strain evidence="7 8">DSM 44267</strain>
    </source>
</reference>
<dbReference type="InterPro" id="IPR000878">
    <property type="entry name" value="4pyrrol_Mease"/>
</dbReference>
<dbReference type="PANTHER" id="PTHR43467:SF1">
    <property type="entry name" value="PRECORRIN-6A SYNTHASE [DEACETYLATING]"/>
    <property type="match status" value="1"/>
</dbReference>
<name>A0A495Y3V9_9MICO</name>
<evidence type="ECO:0000259" key="6">
    <source>
        <dbReference type="Pfam" id="PF00590"/>
    </source>
</evidence>
<feature type="domain" description="Tetrapyrrole methylase" evidence="6">
    <location>
        <begin position="6"/>
        <end position="230"/>
    </location>
</feature>
<keyword evidence="2" id="KW-0169">Cobalamin biosynthesis</keyword>
<dbReference type="AlphaFoldDB" id="A0A495Y3V9"/>
<evidence type="ECO:0000256" key="3">
    <source>
        <dbReference type="ARBA" id="ARBA00022603"/>
    </source>
</evidence>
<dbReference type="CDD" id="cd11643">
    <property type="entry name" value="Precorrin-6A-synthase"/>
    <property type="match status" value="1"/>
</dbReference>
<evidence type="ECO:0000313" key="8">
    <source>
        <dbReference type="Proteomes" id="UP000278440"/>
    </source>
</evidence>
<keyword evidence="4" id="KW-0808">Transferase</keyword>
<dbReference type="EMBL" id="RBXT01000001">
    <property type="protein sequence ID" value="RKT79913.1"/>
    <property type="molecule type" value="Genomic_DNA"/>
</dbReference>
<dbReference type="Pfam" id="PF00590">
    <property type="entry name" value="TP_methylase"/>
    <property type="match status" value="1"/>
</dbReference>
<dbReference type="InterPro" id="IPR035996">
    <property type="entry name" value="4pyrrol_Methylase_sf"/>
</dbReference>